<dbReference type="AlphaFoldDB" id="A0A8B4S663"/>
<dbReference type="HAMAP" id="MF_00161">
    <property type="entry name" value="LspA"/>
    <property type="match status" value="1"/>
</dbReference>
<dbReference type="InterPro" id="IPR001872">
    <property type="entry name" value="Peptidase_A8"/>
</dbReference>
<keyword evidence="6 9" id="KW-0378">Hydrolase</keyword>
<evidence type="ECO:0000256" key="1">
    <source>
        <dbReference type="ARBA" id="ARBA00006139"/>
    </source>
</evidence>
<reference evidence="12 13" key="1">
    <citation type="submission" date="2018-06" db="EMBL/GenBank/DDBJ databases">
        <authorList>
            <consortium name="Pathogen Informatics"/>
            <person name="Doyle S."/>
        </authorList>
    </citation>
    <scope>NUCLEOTIDE SEQUENCE [LARGE SCALE GENOMIC DNA]</scope>
    <source>
        <strain evidence="12 13">NCTC10698</strain>
    </source>
</reference>
<comment type="pathway">
    <text evidence="9">Protein modification; lipoprotein biosynthesis (signal peptide cleavage).</text>
</comment>
<comment type="caution">
    <text evidence="9">Lacks conserved residue(s) required for the propagation of feature annotation.</text>
</comment>
<evidence type="ECO:0000313" key="13">
    <source>
        <dbReference type="Proteomes" id="UP000255070"/>
    </source>
</evidence>
<evidence type="ECO:0000256" key="2">
    <source>
        <dbReference type="ARBA" id="ARBA00022475"/>
    </source>
</evidence>
<comment type="catalytic activity">
    <reaction evidence="9 10">
        <text>Release of signal peptides from bacterial membrane prolipoproteins. Hydrolyzes -Xaa-Yaa-Zaa-|-(S,diacylglyceryl)Cys-, in which Xaa is hydrophobic (preferably Leu), and Yaa (Ala or Ser) and Zaa (Gly or Ala) have small, neutral side chains.</text>
        <dbReference type="EC" id="3.4.23.36"/>
    </reaction>
</comment>
<evidence type="ECO:0000256" key="5">
    <source>
        <dbReference type="ARBA" id="ARBA00022750"/>
    </source>
</evidence>
<proteinExistence type="inferred from homology"/>
<feature type="transmembrane region" description="Helical" evidence="9">
    <location>
        <begin position="133"/>
        <end position="153"/>
    </location>
</feature>
<keyword evidence="2 9" id="KW-1003">Cell membrane</keyword>
<dbReference type="Pfam" id="PF01252">
    <property type="entry name" value="Peptidase_A8"/>
    <property type="match status" value="1"/>
</dbReference>
<evidence type="ECO:0000256" key="3">
    <source>
        <dbReference type="ARBA" id="ARBA00022670"/>
    </source>
</evidence>
<feature type="active site" evidence="9">
    <location>
        <position position="138"/>
    </location>
</feature>
<dbReference type="GeneID" id="69560186"/>
<dbReference type="NCBIfam" id="TIGR00077">
    <property type="entry name" value="lspA"/>
    <property type="match status" value="1"/>
</dbReference>
<dbReference type="GO" id="GO:0005886">
    <property type="term" value="C:plasma membrane"/>
    <property type="evidence" value="ECO:0007669"/>
    <property type="project" value="UniProtKB-SubCell"/>
</dbReference>
<keyword evidence="8 9" id="KW-0472">Membrane</keyword>
<keyword evidence="13" id="KW-1185">Reference proteome</keyword>
<feature type="transmembrane region" description="Helical" evidence="9">
    <location>
        <begin position="95"/>
        <end position="113"/>
    </location>
</feature>
<dbReference type="PRINTS" id="PR00781">
    <property type="entry name" value="LIPOSIGPTASE"/>
</dbReference>
<gene>
    <name evidence="12" type="primary">lspA_2</name>
    <name evidence="9" type="synonym">lspA</name>
    <name evidence="12" type="ORF">NCTC10698_02704</name>
</gene>
<dbReference type="PANTHER" id="PTHR33695:SF1">
    <property type="entry name" value="LIPOPROTEIN SIGNAL PEPTIDASE"/>
    <property type="match status" value="1"/>
</dbReference>
<dbReference type="EC" id="3.4.23.36" evidence="9"/>
<evidence type="ECO:0000256" key="9">
    <source>
        <dbReference type="HAMAP-Rule" id="MF_00161"/>
    </source>
</evidence>
<comment type="subcellular location">
    <subcellularLocation>
        <location evidence="9">Cell membrane</location>
        <topology evidence="9">Multi-pass membrane protein</topology>
    </subcellularLocation>
</comment>
<evidence type="ECO:0000256" key="8">
    <source>
        <dbReference type="ARBA" id="ARBA00023136"/>
    </source>
</evidence>
<evidence type="ECO:0000256" key="11">
    <source>
        <dbReference type="RuleBase" id="RU004181"/>
    </source>
</evidence>
<keyword evidence="7 9" id="KW-1133">Transmembrane helix</keyword>
<dbReference type="Proteomes" id="UP000255070">
    <property type="component" value="Unassembled WGS sequence"/>
</dbReference>
<evidence type="ECO:0000256" key="6">
    <source>
        <dbReference type="ARBA" id="ARBA00022801"/>
    </source>
</evidence>
<evidence type="ECO:0000256" key="10">
    <source>
        <dbReference type="RuleBase" id="RU000594"/>
    </source>
</evidence>
<comment type="caution">
    <text evidence="12">The sequence shown here is derived from an EMBL/GenBank/DDBJ whole genome shotgun (WGS) entry which is preliminary data.</text>
</comment>
<keyword evidence="3 9" id="KW-0645">Protease</keyword>
<keyword evidence="5 9" id="KW-0064">Aspartyl protease</keyword>
<evidence type="ECO:0000256" key="4">
    <source>
        <dbReference type="ARBA" id="ARBA00022692"/>
    </source>
</evidence>
<dbReference type="UniPathway" id="UPA00665"/>
<dbReference type="EMBL" id="UFXL01000001">
    <property type="protein sequence ID" value="SUY77795.1"/>
    <property type="molecule type" value="Genomic_DNA"/>
</dbReference>
<feature type="active site" evidence="9">
    <location>
        <position position="120"/>
    </location>
</feature>
<name>A0A8B4S663_COMTE</name>
<dbReference type="PANTHER" id="PTHR33695">
    <property type="entry name" value="LIPOPROTEIN SIGNAL PEPTIDASE"/>
    <property type="match status" value="1"/>
</dbReference>
<evidence type="ECO:0000256" key="7">
    <source>
        <dbReference type="ARBA" id="ARBA00022989"/>
    </source>
</evidence>
<comment type="function">
    <text evidence="9 10">This protein specifically catalyzes the removal of signal peptides from prolipoproteins.</text>
</comment>
<dbReference type="RefSeq" id="WP_003062512.1">
    <property type="nucleotide sequence ID" value="NZ_BBJZ01000012.1"/>
</dbReference>
<organism evidence="12 13">
    <name type="scientific">Comamonas testosteroni</name>
    <name type="common">Pseudomonas testosteroni</name>
    <dbReference type="NCBI Taxonomy" id="285"/>
    <lineage>
        <taxon>Bacteria</taxon>
        <taxon>Pseudomonadati</taxon>
        <taxon>Pseudomonadota</taxon>
        <taxon>Betaproteobacteria</taxon>
        <taxon>Burkholderiales</taxon>
        <taxon>Comamonadaceae</taxon>
        <taxon>Comamonas</taxon>
    </lineage>
</organism>
<comment type="similarity">
    <text evidence="1 9 11">Belongs to the peptidase A8 family.</text>
</comment>
<feature type="transmembrane region" description="Helical" evidence="9">
    <location>
        <begin position="68"/>
        <end position="86"/>
    </location>
</feature>
<keyword evidence="4 9" id="KW-0812">Transmembrane</keyword>
<protein>
    <recommendedName>
        <fullName evidence="9">Lipoprotein signal peptidase</fullName>
        <ecNumber evidence="9">3.4.23.36</ecNumber>
    </recommendedName>
    <alternativeName>
        <fullName evidence="9">Prolipoprotein signal peptidase</fullName>
    </alternativeName>
    <alternativeName>
        <fullName evidence="9">Signal peptidase II</fullName>
        <shortName evidence="9">SPase II</shortName>
    </alternativeName>
</protein>
<evidence type="ECO:0000313" key="12">
    <source>
        <dbReference type="EMBL" id="SUY77795.1"/>
    </source>
</evidence>
<sequence>MAIKRTNLWVYLLAVTVLTADIATKAAIVAWIPLYGSHEITPWFNIGHWLNPGAAFSFLAQAGGWQRSFLVALGIAASAFLTWLIAREKTATPEAVGYAAILGGALGNVIDRVRHGAVVDWLDFHWGDWHWPAFNAADIGITLGAGFLLIAAFRGHERNGADSHTPAR</sequence>
<dbReference type="GO" id="GO:0006508">
    <property type="term" value="P:proteolysis"/>
    <property type="evidence" value="ECO:0007669"/>
    <property type="project" value="UniProtKB-KW"/>
</dbReference>
<dbReference type="PROSITE" id="PS00855">
    <property type="entry name" value="SPASE_II"/>
    <property type="match status" value="1"/>
</dbReference>
<accession>A0A8B4S663</accession>
<keyword evidence="12" id="KW-0449">Lipoprotein</keyword>
<dbReference type="GO" id="GO:0004190">
    <property type="term" value="F:aspartic-type endopeptidase activity"/>
    <property type="evidence" value="ECO:0007669"/>
    <property type="project" value="UniProtKB-UniRule"/>
</dbReference>